<keyword evidence="1 2" id="KW-0238">DNA-binding</keyword>
<dbReference type="EMBL" id="NKYE01000007">
    <property type="protein sequence ID" value="OZM72646.1"/>
    <property type="molecule type" value="Genomic_DNA"/>
</dbReference>
<dbReference type="Proteomes" id="UP000242444">
    <property type="component" value="Unassembled WGS sequence"/>
</dbReference>
<feature type="domain" description="HTH tetR-type" evidence="3">
    <location>
        <begin position="20"/>
        <end position="79"/>
    </location>
</feature>
<comment type="caution">
    <text evidence="4">The sequence shown here is derived from an EMBL/GenBank/DDBJ whole genome shotgun (WGS) entry which is preliminary data.</text>
</comment>
<sequence>MQANAPRPDGRATRWAGQHARRRAEFVEAALNAVTEHGPDASTELIAQQAGVARTRLYKHFDDAGDLQRAVARRIGELIVEELEPVWNPQGTPNQMITLAVDTHLRWLTEHGNLYRYLLRQPPGDGTDGPGGIRNTLGEHLGTLFGAYLRAFGIDAGPADTTAFGLVGYVDSATHRWLDRPGAVGRPELVRQLSGTVWVVLDGILREGGVELDPDAALPLPHELPAPG</sequence>
<dbReference type="PANTHER" id="PTHR30055">
    <property type="entry name" value="HTH-TYPE TRANSCRIPTIONAL REGULATOR RUTR"/>
    <property type="match status" value="1"/>
</dbReference>
<accession>A0A263D5A1</accession>
<dbReference type="InterPro" id="IPR036271">
    <property type="entry name" value="Tet_transcr_reg_TetR-rel_C_sf"/>
</dbReference>
<dbReference type="PROSITE" id="PS50977">
    <property type="entry name" value="HTH_TETR_2"/>
    <property type="match status" value="1"/>
</dbReference>
<dbReference type="SUPFAM" id="SSF48498">
    <property type="entry name" value="Tetracyclin repressor-like, C-terminal domain"/>
    <property type="match status" value="1"/>
</dbReference>
<dbReference type="RefSeq" id="WP_094863123.1">
    <property type="nucleotide sequence ID" value="NZ_NKYE01000007.1"/>
</dbReference>
<reference evidence="4 5" key="1">
    <citation type="submission" date="2017-07" db="EMBL/GenBank/DDBJ databases">
        <title>Amycolatopsis antarcticus sp. nov., isolated from the surface of an Antarcticus brown macroalga.</title>
        <authorList>
            <person name="Wang J."/>
            <person name="Leiva S."/>
            <person name="Huang J."/>
            <person name="Huang Y."/>
        </authorList>
    </citation>
    <scope>NUCLEOTIDE SEQUENCE [LARGE SCALE GENOMIC DNA]</scope>
    <source>
        <strain evidence="4 5">AU-G6</strain>
    </source>
</reference>
<evidence type="ECO:0000259" key="3">
    <source>
        <dbReference type="PROSITE" id="PS50977"/>
    </source>
</evidence>
<dbReference type="InterPro" id="IPR001647">
    <property type="entry name" value="HTH_TetR"/>
</dbReference>
<gene>
    <name evidence="4" type="ORF">CFN78_13495</name>
</gene>
<dbReference type="SUPFAM" id="SSF46689">
    <property type="entry name" value="Homeodomain-like"/>
    <property type="match status" value="1"/>
</dbReference>
<proteinExistence type="predicted"/>
<dbReference type="PANTHER" id="PTHR30055:SF160">
    <property type="entry name" value="TRANSCRIPTIONAL REGULATORY PROTEIN (PROBABLY ASNC-FAMILY)-RELATED"/>
    <property type="match status" value="1"/>
</dbReference>
<dbReference type="GO" id="GO:0000976">
    <property type="term" value="F:transcription cis-regulatory region binding"/>
    <property type="evidence" value="ECO:0007669"/>
    <property type="project" value="TreeGrafter"/>
</dbReference>
<dbReference type="AlphaFoldDB" id="A0A263D5A1"/>
<evidence type="ECO:0000256" key="2">
    <source>
        <dbReference type="PROSITE-ProRule" id="PRU00335"/>
    </source>
</evidence>
<dbReference type="Pfam" id="PF00440">
    <property type="entry name" value="TetR_N"/>
    <property type="match status" value="1"/>
</dbReference>
<dbReference type="InParanoid" id="A0A263D5A1"/>
<organism evidence="4 5">
    <name type="scientific">Amycolatopsis antarctica</name>
    <dbReference type="NCBI Taxonomy" id="1854586"/>
    <lineage>
        <taxon>Bacteria</taxon>
        <taxon>Bacillati</taxon>
        <taxon>Actinomycetota</taxon>
        <taxon>Actinomycetes</taxon>
        <taxon>Pseudonocardiales</taxon>
        <taxon>Pseudonocardiaceae</taxon>
        <taxon>Amycolatopsis</taxon>
    </lineage>
</organism>
<evidence type="ECO:0000313" key="4">
    <source>
        <dbReference type="EMBL" id="OZM72646.1"/>
    </source>
</evidence>
<keyword evidence="5" id="KW-1185">Reference proteome</keyword>
<dbReference type="InterPro" id="IPR009057">
    <property type="entry name" value="Homeodomain-like_sf"/>
</dbReference>
<evidence type="ECO:0000256" key="1">
    <source>
        <dbReference type="ARBA" id="ARBA00023125"/>
    </source>
</evidence>
<evidence type="ECO:0000313" key="5">
    <source>
        <dbReference type="Proteomes" id="UP000242444"/>
    </source>
</evidence>
<dbReference type="InterPro" id="IPR050109">
    <property type="entry name" value="HTH-type_TetR-like_transc_reg"/>
</dbReference>
<dbReference type="GO" id="GO:0003700">
    <property type="term" value="F:DNA-binding transcription factor activity"/>
    <property type="evidence" value="ECO:0007669"/>
    <property type="project" value="TreeGrafter"/>
</dbReference>
<protein>
    <submittedName>
        <fullName evidence="4">TetR family transcriptional regulator</fullName>
    </submittedName>
</protein>
<name>A0A263D5A1_9PSEU</name>
<feature type="DNA-binding region" description="H-T-H motif" evidence="2">
    <location>
        <begin position="42"/>
        <end position="61"/>
    </location>
</feature>
<dbReference type="Gene3D" id="1.10.357.10">
    <property type="entry name" value="Tetracycline Repressor, domain 2"/>
    <property type="match status" value="1"/>
</dbReference>
<dbReference type="OrthoDB" id="4542604at2"/>